<evidence type="ECO:0000313" key="1">
    <source>
        <dbReference type="EMBL" id="MCB2376882.1"/>
    </source>
</evidence>
<dbReference type="InterPro" id="IPR016024">
    <property type="entry name" value="ARM-type_fold"/>
</dbReference>
<comment type="caution">
    <text evidence="1">The sequence shown here is derived from an EMBL/GenBank/DDBJ whole genome shotgun (WGS) entry which is preliminary data.</text>
</comment>
<dbReference type="Proteomes" id="UP001165297">
    <property type="component" value="Unassembled WGS sequence"/>
</dbReference>
<protein>
    <recommendedName>
        <fullName evidence="3">HEAT repeat domain-containing protein</fullName>
    </recommendedName>
</protein>
<reference evidence="1" key="1">
    <citation type="submission" date="2021-10" db="EMBL/GenBank/DDBJ databases">
        <authorList>
            <person name="Dean J.D."/>
            <person name="Kim M.K."/>
            <person name="Newey C.N."/>
            <person name="Stoker T.S."/>
            <person name="Thompson D.W."/>
            <person name="Grose J.H."/>
        </authorList>
    </citation>
    <scope>NUCLEOTIDE SEQUENCE</scope>
    <source>
        <strain evidence="1">BT635</strain>
    </source>
</reference>
<evidence type="ECO:0008006" key="3">
    <source>
        <dbReference type="Google" id="ProtNLM"/>
    </source>
</evidence>
<evidence type="ECO:0000313" key="2">
    <source>
        <dbReference type="Proteomes" id="UP001165297"/>
    </source>
</evidence>
<accession>A0ABS8AAA5</accession>
<sequence length="269" mass="30333">MSSSPKEIVNFIFTELNQGQEEDGILRLLSKEFNLPLDEAGWAVEMAKTGYFRASFIHQGQTYPRSNIDKDVFLTHAIELRLQQLRTQKPRPVLTDDELITSFNGGDIELKRTALWEIGKRKLPATAALVRQALQMNDLPLRIYALQTIRNNRLLELTEEVIALYLTSSHHSISSNATSIFIEFRVQSAIKPLLAKLDSPESMLQYDAIRALGKLKAKEARPQLEALLPNTTIPATYDTEGMLSSQAAITLGEAARQAIKELGFSFRFW</sequence>
<dbReference type="SUPFAM" id="SSF48371">
    <property type="entry name" value="ARM repeat"/>
    <property type="match status" value="1"/>
</dbReference>
<organism evidence="1 2">
    <name type="scientific">Hymenobacter nitidus</name>
    <dbReference type="NCBI Taxonomy" id="2880929"/>
    <lineage>
        <taxon>Bacteria</taxon>
        <taxon>Pseudomonadati</taxon>
        <taxon>Bacteroidota</taxon>
        <taxon>Cytophagia</taxon>
        <taxon>Cytophagales</taxon>
        <taxon>Hymenobacteraceae</taxon>
        <taxon>Hymenobacter</taxon>
    </lineage>
</organism>
<keyword evidence="2" id="KW-1185">Reference proteome</keyword>
<gene>
    <name evidence="1" type="ORF">LGH70_04775</name>
</gene>
<dbReference type="RefSeq" id="WP_226183205.1">
    <property type="nucleotide sequence ID" value="NZ_JAJADQ010000002.1"/>
</dbReference>
<dbReference type="Gene3D" id="1.25.10.10">
    <property type="entry name" value="Leucine-rich Repeat Variant"/>
    <property type="match status" value="1"/>
</dbReference>
<dbReference type="EMBL" id="JAJADQ010000002">
    <property type="protein sequence ID" value="MCB2376882.1"/>
    <property type="molecule type" value="Genomic_DNA"/>
</dbReference>
<dbReference type="InterPro" id="IPR011989">
    <property type="entry name" value="ARM-like"/>
</dbReference>
<name>A0ABS8AAA5_9BACT</name>
<proteinExistence type="predicted"/>